<dbReference type="AlphaFoldDB" id="A0A5C5YR40"/>
<gene>
    <name evidence="1" type="ORF">Pla123a_20620</name>
</gene>
<sequence length="211" mass="23208">MKFSLQPVIVSALHIAVLVGSTSAEDFVVTMLSNGEELSRSRLSIEPDAATLRVGDEVESFDLKGTRWLDGRSGVWVTLAQCEAWAKQTVAITKQSVADAPANIRQFVSWTIEPSFEIQDRGAGTLTLTSGVVDYAIAGEQREEGLSNFFRYAKLNAYKKAMVERKVAPFAELKVIEELERRRLFPVVMSVEIPGVPSAPAFEIRTEAVAD</sequence>
<dbReference type="EMBL" id="SJPO01000004">
    <property type="protein sequence ID" value="TWT77401.1"/>
    <property type="molecule type" value="Genomic_DNA"/>
</dbReference>
<keyword evidence="2" id="KW-1185">Reference proteome</keyword>
<dbReference type="OrthoDB" id="9841049at2"/>
<accession>A0A5C5YR40</accession>
<dbReference type="Proteomes" id="UP000318478">
    <property type="component" value="Unassembled WGS sequence"/>
</dbReference>
<protein>
    <submittedName>
        <fullName evidence="1">Uncharacterized protein</fullName>
    </submittedName>
</protein>
<dbReference type="RefSeq" id="WP_146586510.1">
    <property type="nucleotide sequence ID" value="NZ_SJPO01000004.1"/>
</dbReference>
<organism evidence="1 2">
    <name type="scientific">Posidoniimonas polymericola</name>
    <dbReference type="NCBI Taxonomy" id="2528002"/>
    <lineage>
        <taxon>Bacteria</taxon>
        <taxon>Pseudomonadati</taxon>
        <taxon>Planctomycetota</taxon>
        <taxon>Planctomycetia</taxon>
        <taxon>Pirellulales</taxon>
        <taxon>Lacipirellulaceae</taxon>
        <taxon>Posidoniimonas</taxon>
    </lineage>
</organism>
<name>A0A5C5YR40_9BACT</name>
<proteinExistence type="predicted"/>
<comment type="caution">
    <text evidence="1">The sequence shown here is derived from an EMBL/GenBank/DDBJ whole genome shotgun (WGS) entry which is preliminary data.</text>
</comment>
<evidence type="ECO:0000313" key="2">
    <source>
        <dbReference type="Proteomes" id="UP000318478"/>
    </source>
</evidence>
<evidence type="ECO:0000313" key="1">
    <source>
        <dbReference type="EMBL" id="TWT77401.1"/>
    </source>
</evidence>
<reference evidence="1 2" key="1">
    <citation type="submission" date="2019-02" db="EMBL/GenBank/DDBJ databases">
        <title>Deep-cultivation of Planctomycetes and their phenomic and genomic characterization uncovers novel biology.</title>
        <authorList>
            <person name="Wiegand S."/>
            <person name="Jogler M."/>
            <person name="Boedeker C."/>
            <person name="Pinto D."/>
            <person name="Vollmers J."/>
            <person name="Rivas-Marin E."/>
            <person name="Kohn T."/>
            <person name="Peeters S.H."/>
            <person name="Heuer A."/>
            <person name="Rast P."/>
            <person name="Oberbeckmann S."/>
            <person name="Bunk B."/>
            <person name="Jeske O."/>
            <person name="Meyerdierks A."/>
            <person name="Storesund J.E."/>
            <person name="Kallscheuer N."/>
            <person name="Luecker S."/>
            <person name="Lage O.M."/>
            <person name="Pohl T."/>
            <person name="Merkel B.J."/>
            <person name="Hornburger P."/>
            <person name="Mueller R.-W."/>
            <person name="Bruemmer F."/>
            <person name="Labrenz M."/>
            <person name="Spormann A.M."/>
            <person name="Op Den Camp H."/>
            <person name="Overmann J."/>
            <person name="Amann R."/>
            <person name="Jetten M.S.M."/>
            <person name="Mascher T."/>
            <person name="Medema M.H."/>
            <person name="Devos D.P."/>
            <person name="Kaster A.-K."/>
            <person name="Ovreas L."/>
            <person name="Rohde M."/>
            <person name="Galperin M.Y."/>
            <person name="Jogler C."/>
        </authorList>
    </citation>
    <scope>NUCLEOTIDE SEQUENCE [LARGE SCALE GENOMIC DNA]</scope>
    <source>
        <strain evidence="1 2">Pla123a</strain>
    </source>
</reference>